<dbReference type="GO" id="GO:0055080">
    <property type="term" value="P:monoatomic cation homeostasis"/>
    <property type="evidence" value="ECO:0007669"/>
    <property type="project" value="TreeGrafter"/>
</dbReference>
<evidence type="ECO:0000259" key="1">
    <source>
        <dbReference type="Pfam" id="PF19424"/>
    </source>
</evidence>
<dbReference type="GO" id="GO:0005261">
    <property type="term" value="F:monoatomic cation channel activity"/>
    <property type="evidence" value="ECO:0007669"/>
    <property type="project" value="TreeGrafter"/>
</dbReference>
<accession>A0A0M3KGI3</accession>
<protein>
    <submittedName>
        <fullName evidence="2">Protein unc-80 homolog (inferred by orthology to a human protein)</fullName>
    </submittedName>
</protein>
<proteinExistence type="predicted"/>
<dbReference type="PANTHER" id="PTHR31781:SF1">
    <property type="entry name" value="PROTEIN UNC-80 HOMOLOG"/>
    <property type="match status" value="1"/>
</dbReference>
<organism evidence="2">
    <name type="scientific">Anisakis simplex</name>
    <name type="common">Herring worm</name>
    <dbReference type="NCBI Taxonomy" id="6269"/>
    <lineage>
        <taxon>Eukaryota</taxon>
        <taxon>Metazoa</taxon>
        <taxon>Ecdysozoa</taxon>
        <taxon>Nematoda</taxon>
        <taxon>Chromadorea</taxon>
        <taxon>Rhabditida</taxon>
        <taxon>Spirurina</taxon>
        <taxon>Ascaridomorpha</taxon>
        <taxon>Ascaridoidea</taxon>
        <taxon>Anisakidae</taxon>
        <taxon>Anisakis</taxon>
        <taxon>Anisakis simplex complex</taxon>
    </lineage>
</organism>
<reference evidence="2" key="1">
    <citation type="submission" date="2017-02" db="UniProtKB">
        <authorList>
            <consortium name="WormBaseParasite"/>
        </authorList>
    </citation>
    <scope>IDENTIFICATION</scope>
</reference>
<dbReference type="InterPro" id="IPR045852">
    <property type="entry name" value="UNC80_central"/>
</dbReference>
<dbReference type="WBParaSite" id="ASIM_0002009701-mRNA-1">
    <property type="protein sequence ID" value="ASIM_0002009701-mRNA-1"/>
    <property type="gene ID" value="ASIM_0002009701"/>
</dbReference>
<evidence type="ECO:0000313" key="2">
    <source>
        <dbReference type="WBParaSite" id="ASIM_0002009701-mRNA-1"/>
    </source>
</evidence>
<dbReference type="GO" id="GO:0034703">
    <property type="term" value="C:cation channel complex"/>
    <property type="evidence" value="ECO:0007669"/>
    <property type="project" value="TreeGrafter"/>
</dbReference>
<feature type="domain" description="Protein UNC80 central region" evidence="1">
    <location>
        <begin position="1"/>
        <end position="163"/>
    </location>
</feature>
<dbReference type="GO" id="GO:0030424">
    <property type="term" value="C:axon"/>
    <property type="evidence" value="ECO:0007669"/>
    <property type="project" value="TreeGrafter"/>
</dbReference>
<dbReference type="PANTHER" id="PTHR31781">
    <property type="entry name" value="UNC80"/>
    <property type="match status" value="1"/>
</dbReference>
<name>A0A0M3KGI3_ANISI</name>
<dbReference type="AlphaFoldDB" id="A0A0M3KGI3"/>
<sequence>LFIVTAVRRQEATVSVMQKDLTNPDASVRTAAIRRFHALWRNRFHVWLKMEDGAQMNFKVPPPGIDFTLPSPPIGQSQSAVVDPPWMPHVKTKVEELSLKEEEQATSQTIMTMTRTRRKQKQEMVRRAVREAEERQSALRQKFPLRATAIIHQAAYEPALFHHQLTSQQITSDASGEGKFQNDFRHSKLSCIYQGEMHTSSSRQQMPVAQPLFPSSILSVVPTIIEMLDDVQVDSNGISGHFLCSCSISRCDLLKRSNAFKAHIPCSAVYIVSFGFLKKNNSNDFSV</sequence>
<dbReference type="Pfam" id="PF19424">
    <property type="entry name" value="UNC80"/>
    <property type="match status" value="1"/>
</dbReference>